<comment type="caution">
    <text evidence="1">The sequence shown here is derived from an EMBL/GenBank/DDBJ whole genome shotgun (WGS) entry which is preliminary data.</text>
</comment>
<gene>
    <name evidence="1" type="ORF">E6Q69_03500</name>
</gene>
<dbReference type="EMBL" id="SSFO01000061">
    <property type="protein sequence ID" value="TXI34659.1"/>
    <property type="molecule type" value="Genomic_DNA"/>
</dbReference>
<sequence length="132" mass="14238">MGSALLGGFLLVLHQEEPKGLGSGFAACRCCLSSWLRQWFRPAGRVPFGIAPKGTKRSSPTIRPSAALRVRSLHHCSEGRLTRAVHGPLSLSPHPCGSPLCTTIPLSLLKGRSPLPEASVYESLSRWRERAG</sequence>
<proteinExistence type="predicted"/>
<organism evidence="1 2">
    <name type="scientific">Aquipseudomonas alcaligenes</name>
    <name type="common">Pseudomonas alcaligenes</name>
    <dbReference type="NCBI Taxonomy" id="43263"/>
    <lineage>
        <taxon>Bacteria</taxon>
        <taxon>Pseudomonadati</taxon>
        <taxon>Pseudomonadota</taxon>
        <taxon>Gammaproteobacteria</taxon>
        <taxon>Pseudomonadales</taxon>
        <taxon>Pseudomonadaceae</taxon>
        <taxon>Aquipseudomonas</taxon>
    </lineage>
</organism>
<evidence type="ECO:0000313" key="1">
    <source>
        <dbReference type="EMBL" id="TXI34659.1"/>
    </source>
</evidence>
<reference evidence="1 2" key="1">
    <citation type="submission" date="2018-09" db="EMBL/GenBank/DDBJ databases">
        <title>Metagenome Assembled Genomes from an Advanced Water Purification Facility.</title>
        <authorList>
            <person name="Stamps B.W."/>
            <person name="Spear J.R."/>
        </authorList>
    </citation>
    <scope>NUCLEOTIDE SEQUENCE [LARGE SCALE GENOMIC DNA]</scope>
    <source>
        <strain evidence="1">Bin_52_1</strain>
    </source>
</reference>
<protein>
    <submittedName>
        <fullName evidence="1">Uncharacterized protein</fullName>
    </submittedName>
</protein>
<evidence type="ECO:0000313" key="2">
    <source>
        <dbReference type="Proteomes" id="UP000321110"/>
    </source>
</evidence>
<dbReference type="AlphaFoldDB" id="A0A5C7WC08"/>
<accession>A0A5C7WC08</accession>
<name>A0A5C7WC08_AQUAC</name>
<dbReference type="Proteomes" id="UP000321110">
    <property type="component" value="Unassembled WGS sequence"/>
</dbReference>